<sequence>MTPAKTNGVRHKAEAVLSTPAETTEQPSENDVSPQAQPPQTATRSRAHKQNHPGPRTHHQVGRLHTSVPSQAGTQERDHGTERTLKREPPEARVCPRPDQRRPWKLGTTGYNHRASSGNEEHLETSRENVVTTTTTTKPPPLVAKRGTRSPRALLASLTPASTPTKGETEPPQKHTNSRNTAAWPSYGLTPGTTTWLRNNVERGSETKDCLVCARKELRTPQRLRPRQESSTNDSAPLSKPQSANSAANSSMLIA</sequence>
<reference evidence="2" key="1">
    <citation type="submission" date="2017-07" db="EMBL/GenBank/DDBJ databases">
        <title>Taro Niue Genome Assembly and Annotation.</title>
        <authorList>
            <person name="Atibalentja N."/>
            <person name="Keating K."/>
            <person name="Fields C.J."/>
        </authorList>
    </citation>
    <scope>NUCLEOTIDE SEQUENCE</scope>
    <source>
        <strain evidence="2">Niue_2</strain>
        <tissue evidence="2">Leaf</tissue>
    </source>
</reference>
<name>A0A843WU25_COLES</name>
<accession>A0A843WU25</accession>
<feature type="compositionally biased region" description="Polar residues" evidence="1">
    <location>
        <begin position="229"/>
        <end position="255"/>
    </location>
</feature>
<feature type="compositionally biased region" description="Polar residues" evidence="1">
    <location>
        <begin position="20"/>
        <end position="44"/>
    </location>
</feature>
<dbReference type="Proteomes" id="UP000652761">
    <property type="component" value="Unassembled WGS sequence"/>
</dbReference>
<dbReference type="AlphaFoldDB" id="A0A843WU25"/>
<evidence type="ECO:0000313" key="3">
    <source>
        <dbReference type="Proteomes" id="UP000652761"/>
    </source>
</evidence>
<keyword evidence="3" id="KW-1185">Reference proteome</keyword>
<feature type="region of interest" description="Disordered" evidence="1">
    <location>
        <begin position="1"/>
        <end position="193"/>
    </location>
</feature>
<protein>
    <submittedName>
        <fullName evidence="2">Uncharacterized protein</fullName>
    </submittedName>
</protein>
<feature type="compositionally biased region" description="Basic residues" evidence="1">
    <location>
        <begin position="45"/>
        <end position="62"/>
    </location>
</feature>
<comment type="caution">
    <text evidence="2">The sequence shown here is derived from an EMBL/GenBank/DDBJ whole genome shotgun (WGS) entry which is preliminary data.</text>
</comment>
<evidence type="ECO:0000256" key="1">
    <source>
        <dbReference type="SAM" id="MobiDB-lite"/>
    </source>
</evidence>
<dbReference type="EMBL" id="NMUH01004000">
    <property type="protein sequence ID" value="MQM07955.1"/>
    <property type="molecule type" value="Genomic_DNA"/>
</dbReference>
<organism evidence="2 3">
    <name type="scientific">Colocasia esculenta</name>
    <name type="common">Wild taro</name>
    <name type="synonym">Arum esculentum</name>
    <dbReference type="NCBI Taxonomy" id="4460"/>
    <lineage>
        <taxon>Eukaryota</taxon>
        <taxon>Viridiplantae</taxon>
        <taxon>Streptophyta</taxon>
        <taxon>Embryophyta</taxon>
        <taxon>Tracheophyta</taxon>
        <taxon>Spermatophyta</taxon>
        <taxon>Magnoliopsida</taxon>
        <taxon>Liliopsida</taxon>
        <taxon>Araceae</taxon>
        <taxon>Aroideae</taxon>
        <taxon>Colocasieae</taxon>
        <taxon>Colocasia</taxon>
    </lineage>
</organism>
<feature type="compositionally biased region" description="Polar residues" evidence="1">
    <location>
        <begin position="109"/>
        <end position="118"/>
    </location>
</feature>
<proteinExistence type="predicted"/>
<evidence type="ECO:0000313" key="2">
    <source>
        <dbReference type="EMBL" id="MQM07955.1"/>
    </source>
</evidence>
<gene>
    <name evidence="2" type="ORF">Taro_040804</name>
</gene>
<feature type="region of interest" description="Disordered" evidence="1">
    <location>
        <begin position="216"/>
        <end position="255"/>
    </location>
</feature>
<feature type="compositionally biased region" description="Polar residues" evidence="1">
    <location>
        <begin position="174"/>
        <end position="183"/>
    </location>
</feature>
<feature type="compositionally biased region" description="Basic and acidic residues" evidence="1">
    <location>
        <begin position="75"/>
        <end position="102"/>
    </location>
</feature>